<dbReference type="EMBL" id="CAIJEN010000004">
    <property type="protein sequence ID" value="CAD0085234.1"/>
    <property type="molecule type" value="Genomic_DNA"/>
</dbReference>
<gene>
    <name evidence="3" type="ORF">AWRI4619_LOCUS3700</name>
</gene>
<evidence type="ECO:0000256" key="1">
    <source>
        <dbReference type="ARBA" id="ARBA00022763"/>
    </source>
</evidence>
<dbReference type="Proteomes" id="UP000716446">
    <property type="component" value="Unassembled WGS sequence"/>
</dbReference>
<evidence type="ECO:0000259" key="2">
    <source>
        <dbReference type="Pfam" id="PF01035"/>
    </source>
</evidence>
<dbReference type="PANTHER" id="PTHR42942:SF1">
    <property type="entry name" value="ALKYLTRANSFERASE-LIKE PROTEIN 1"/>
    <property type="match status" value="1"/>
</dbReference>
<name>A0A9N8P7B1_9PEZI</name>
<evidence type="ECO:0000313" key="4">
    <source>
        <dbReference type="Proteomes" id="UP000716446"/>
    </source>
</evidence>
<dbReference type="GO" id="GO:0003824">
    <property type="term" value="F:catalytic activity"/>
    <property type="evidence" value="ECO:0007669"/>
    <property type="project" value="InterPro"/>
</dbReference>
<keyword evidence="1" id="KW-0227">DNA damage</keyword>
<evidence type="ECO:0000313" key="3">
    <source>
        <dbReference type="EMBL" id="CAD0085234.1"/>
    </source>
</evidence>
<sequence length="147" mass="15970">MARSEEAAAWTYAVYNAVREVPYGKVTSYGHIARLLGKPHSSSTSISSRLTPTRQVGVSLKALLSATAQPDAHYNNSNVPWQRIINSKGAISPRGVNGARQQATALEAEGVQVARGSLGEYTIDFATYGWFPDRLPSDLSEDDEDEE</sequence>
<dbReference type="InterPro" id="IPR036388">
    <property type="entry name" value="WH-like_DNA-bd_sf"/>
</dbReference>
<comment type="caution">
    <text evidence="3">The sequence shown here is derived from an EMBL/GenBank/DDBJ whole genome shotgun (WGS) entry which is preliminary data.</text>
</comment>
<proteinExistence type="predicted"/>
<protein>
    <recommendedName>
        <fullName evidence="2">Methylated-DNA-[protein]-cysteine S-methyltransferase DNA binding domain-containing protein</fullName>
    </recommendedName>
</protein>
<keyword evidence="4" id="KW-1185">Reference proteome</keyword>
<dbReference type="GO" id="GO:0006281">
    <property type="term" value="P:DNA repair"/>
    <property type="evidence" value="ECO:0007669"/>
    <property type="project" value="InterPro"/>
</dbReference>
<feature type="domain" description="Methylated-DNA-[protein]-cysteine S-methyltransferase DNA binding" evidence="2">
    <location>
        <begin position="11"/>
        <end position="111"/>
    </location>
</feature>
<dbReference type="PANTHER" id="PTHR42942">
    <property type="entry name" value="6-O-METHYLGUANINE DNA METHYLTRANSFERASE"/>
    <property type="match status" value="1"/>
</dbReference>
<organism evidence="3 4">
    <name type="scientific">Aureobasidium vineae</name>
    <dbReference type="NCBI Taxonomy" id="2773715"/>
    <lineage>
        <taxon>Eukaryota</taxon>
        <taxon>Fungi</taxon>
        <taxon>Dikarya</taxon>
        <taxon>Ascomycota</taxon>
        <taxon>Pezizomycotina</taxon>
        <taxon>Dothideomycetes</taxon>
        <taxon>Dothideomycetidae</taxon>
        <taxon>Dothideales</taxon>
        <taxon>Saccotheciaceae</taxon>
        <taxon>Aureobasidium</taxon>
    </lineage>
</organism>
<accession>A0A9N8P7B1</accession>
<dbReference type="InterPro" id="IPR014048">
    <property type="entry name" value="MethylDNA_cys_MeTrfase_DNA-bd"/>
</dbReference>
<dbReference type="AlphaFoldDB" id="A0A9N8P7B1"/>
<dbReference type="InterPro" id="IPR036217">
    <property type="entry name" value="MethylDNA_cys_MeTrfase_DNAb"/>
</dbReference>
<dbReference type="CDD" id="cd06445">
    <property type="entry name" value="ATase"/>
    <property type="match status" value="1"/>
</dbReference>
<dbReference type="SUPFAM" id="SSF46767">
    <property type="entry name" value="Methylated DNA-protein cysteine methyltransferase, C-terminal domain"/>
    <property type="match status" value="1"/>
</dbReference>
<reference evidence="3" key="1">
    <citation type="submission" date="2020-06" db="EMBL/GenBank/DDBJ databases">
        <authorList>
            <person name="Onetto C."/>
        </authorList>
    </citation>
    <scope>NUCLEOTIDE SEQUENCE</scope>
</reference>
<dbReference type="Gene3D" id="1.10.10.10">
    <property type="entry name" value="Winged helix-like DNA-binding domain superfamily/Winged helix DNA-binding domain"/>
    <property type="match status" value="1"/>
</dbReference>
<dbReference type="Pfam" id="PF01035">
    <property type="entry name" value="DNA_binding_1"/>
    <property type="match status" value="1"/>
</dbReference>
<dbReference type="InterPro" id="IPR052520">
    <property type="entry name" value="ATL_DNA_repair"/>
</dbReference>